<feature type="coiled-coil region" evidence="1">
    <location>
        <begin position="2"/>
        <end position="31"/>
    </location>
</feature>
<organism evidence="2 4">
    <name type="scientific">Neisseria lisongii</name>
    <dbReference type="NCBI Taxonomy" id="2912188"/>
    <lineage>
        <taxon>Bacteria</taxon>
        <taxon>Pseudomonadati</taxon>
        <taxon>Pseudomonadota</taxon>
        <taxon>Betaproteobacteria</taxon>
        <taxon>Neisseriales</taxon>
        <taxon>Neisseriaceae</taxon>
        <taxon>Neisseria</taxon>
    </lineage>
</organism>
<reference evidence="2" key="1">
    <citation type="submission" date="2022-01" db="EMBL/GenBank/DDBJ databases">
        <title>Neisseria sp. ZJ104.</title>
        <authorList>
            <person name="Yang C."/>
        </authorList>
    </citation>
    <scope>NUCLEOTIDE SEQUENCE</scope>
    <source>
        <strain evidence="2">ZJ104</strain>
    </source>
</reference>
<evidence type="ECO:0000313" key="2">
    <source>
        <dbReference type="EMBL" id="MCF7529402.1"/>
    </source>
</evidence>
<dbReference type="AlphaFoldDB" id="A0AAW5AHW5"/>
<evidence type="ECO:0000313" key="3">
    <source>
        <dbReference type="EMBL" id="WCL70860.1"/>
    </source>
</evidence>
<protein>
    <submittedName>
        <fullName evidence="2">Uncharacterized protein</fullName>
    </submittedName>
</protein>
<name>A0AAW5AHW5_9NEIS</name>
<keyword evidence="5" id="KW-1185">Reference proteome</keyword>
<gene>
    <name evidence="2" type="ORF">L4H06_04025</name>
    <name evidence="3" type="ORF">PJU73_05665</name>
</gene>
<proteinExistence type="predicted"/>
<accession>A0AAW5AHW5</accession>
<dbReference type="EMBL" id="JAKKDL010000003">
    <property type="protein sequence ID" value="MCF7529402.1"/>
    <property type="molecule type" value="Genomic_DNA"/>
</dbReference>
<sequence>MSQQTQEERELLELEIKLARLKIAASHLKQKKLKEQKSARSLHIENLLLQLAEIGSKLSADGLVKTAALMPLAKKHRFGALLAAAAWQFWQQAGRKR</sequence>
<dbReference type="Proteomes" id="UP001221268">
    <property type="component" value="Chromosome"/>
</dbReference>
<evidence type="ECO:0000313" key="4">
    <source>
        <dbReference type="Proteomes" id="UP001201397"/>
    </source>
</evidence>
<reference evidence="3 5" key="2">
    <citation type="submission" date="2023-01" db="EMBL/GenBank/DDBJ databases">
        <authorList>
            <person name="Yang C."/>
        </authorList>
    </citation>
    <scope>NUCLEOTIDE SEQUENCE [LARGE SCALE GENOMIC DNA]</scope>
    <source>
        <strain evidence="3 5">ZJ106</strain>
    </source>
</reference>
<evidence type="ECO:0000256" key="1">
    <source>
        <dbReference type="SAM" id="Coils"/>
    </source>
</evidence>
<keyword evidence="1" id="KW-0175">Coiled coil</keyword>
<evidence type="ECO:0000313" key="5">
    <source>
        <dbReference type="Proteomes" id="UP001221268"/>
    </source>
</evidence>
<dbReference type="RefSeq" id="WP_237091403.1">
    <property type="nucleotide sequence ID" value="NZ_CP116766.1"/>
</dbReference>
<dbReference type="Proteomes" id="UP001201397">
    <property type="component" value="Unassembled WGS sequence"/>
</dbReference>
<dbReference type="EMBL" id="CP116766">
    <property type="protein sequence ID" value="WCL70860.1"/>
    <property type="molecule type" value="Genomic_DNA"/>
</dbReference>